<name>A0AC58TSD0_TOBAC</name>
<keyword evidence="1" id="KW-1185">Reference proteome</keyword>
<reference evidence="1" key="1">
    <citation type="journal article" date="2014" name="Nat. Commun.">
        <title>The tobacco genome sequence and its comparison with those of tomato and potato.</title>
        <authorList>
            <person name="Sierro N."/>
            <person name="Battey J.N."/>
            <person name="Ouadi S."/>
            <person name="Bakaher N."/>
            <person name="Bovet L."/>
            <person name="Willig A."/>
            <person name="Goepfert S."/>
            <person name="Peitsch M.C."/>
            <person name="Ivanov N.V."/>
        </authorList>
    </citation>
    <scope>NUCLEOTIDE SEQUENCE [LARGE SCALE GENOMIC DNA]</scope>
</reference>
<protein>
    <submittedName>
        <fullName evidence="2">Uncharacterized protein LOC142176415</fullName>
    </submittedName>
</protein>
<accession>A0AC58TSD0</accession>
<proteinExistence type="predicted"/>
<organism evidence="1 2">
    <name type="scientific">Nicotiana tabacum</name>
    <name type="common">Common tobacco</name>
    <dbReference type="NCBI Taxonomy" id="4097"/>
    <lineage>
        <taxon>Eukaryota</taxon>
        <taxon>Viridiplantae</taxon>
        <taxon>Streptophyta</taxon>
        <taxon>Embryophyta</taxon>
        <taxon>Tracheophyta</taxon>
        <taxon>Spermatophyta</taxon>
        <taxon>Magnoliopsida</taxon>
        <taxon>eudicotyledons</taxon>
        <taxon>Gunneridae</taxon>
        <taxon>Pentapetalae</taxon>
        <taxon>asterids</taxon>
        <taxon>lamiids</taxon>
        <taxon>Solanales</taxon>
        <taxon>Solanaceae</taxon>
        <taxon>Nicotianoideae</taxon>
        <taxon>Nicotianeae</taxon>
        <taxon>Nicotiana</taxon>
    </lineage>
</organism>
<gene>
    <name evidence="2" type="primary">LOC142176415</name>
</gene>
<evidence type="ECO:0000313" key="1">
    <source>
        <dbReference type="Proteomes" id="UP000790787"/>
    </source>
</evidence>
<dbReference type="Proteomes" id="UP000790787">
    <property type="component" value="Chromosome 3"/>
</dbReference>
<reference evidence="2" key="2">
    <citation type="submission" date="2025-08" db="UniProtKB">
        <authorList>
            <consortium name="RefSeq"/>
        </authorList>
    </citation>
    <scope>IDENTIFICATION</scope>
    <source>
        <tissue evidence="2">Leaf</tissue>
    </source>
</reference>
<evidence type="ECO:0000313" key="2">
    <source>
        <dbReference type="RefSeq" id="XP_075100137.1"/>
    </source>
</evidence>
<sequence>MDELCESRLMIQGFNQGGQRAIGAIKLEINMGDLHSSAWMHVIDAKTSYNILLGRPWIHENKVEVKVDDVILTKSVAKKVDATTSKENITVEKDQVLHDRNKMNEASSSKKVTPVLRYVPKARKVEYPSFELQGKVLGDLTLPIKRIDAIKSSTKLLKGFVKSSSHNSLLNLALPAKRTDEGFDPNAYKLLAKAGYDPNESSKLGKLPPEASNPTQKMMIEKGYSLKQSREGLGYKQPPPIRISIKRASCNYIAAKEVSTTLNKKPSVFDRLTKQRTSVFDRLGPLKKENKRHGSNRRIGAPISLKKEILTTDYPILIPSRMRRETKIIEKCLDIYVCHHISFNDGDPQEDEDAKDTPPELEEGVKTTIDAIKEVNLGVVEDPNPTYISVSLANDEEGKYIELLKEFKDQAQRRFRPELVPLIETEVNKLIEAGFVREVKYPTWISSILLLMIDATTRYEAMSFMDGLSEYYQIHMAPKDEELTAFRTPKGIYCYKVTPFVLKNAGATYQRAMQNIFDDMLHKNVGCCVDDLVAKSRKKDDHLRDLRMGKVAYLRRFISNLAGRCQPFSRLMKKGVPFEWDQACRNLFESIKSYLMKPPVLAALIPGKPLVLYISAHERSVGALLAQGNNEGKENVLYYLSRMMTPNEIKYSPIEKLCLALVFSIQKLKHYFQAHVVQLEVKGQALANFLADHPIPDDWELSDELPDEDAMVIEIQPPWKMYFDGTTHREGVGAGIVFITSQGEVLPYSFTLTQRCSNNVAEYQILGSYEVKKPKLVPYHKYAQRLVSCLGEVTIQHVPRKENKRVDALAALASTLSLPDQTQVIVCQRWVVPPTNDYEEEESEVEHIASVLEVEIEDWRQ</sequence>
<dbReference type="RefSeq" id="XP_075100137.1">
    <property type="nucleotide sequence ID" value="XM_075244036.1"/>
</dbReference>